<dbReference type="EMBL" id="JAOQIO010000124">
    <property type="protein sequence ID" value="MCU6798039.1"/>
    <property type="molecule type" value="Genomic_DNA"/>
</dbReference>
<accession>A0ABT2UWJ8</accession>
<dbReference type="PANTHER" id="PTHR35007">
    <property type="entry name" value="INTEGRAL MEMBRANE PROTEIN-RELATED"/>
    <property type="match status" value="1"/>
</dbReference>
<keyword evidence="1" id="KW-0812">Transmembrane</keyword>
<feature type="transmembrane region" description="Helical" evidence="1">
    <location>
        <begin position="264"/>
        <end position="285"/>
    </location>
</feature>
<feature type="transmembrane region" description="Helical" evidence="1">
    <location>
        <begin position="6"/>
        <end position="25"/>
    </location>
</feature>
<feature type="transmembrane region" description="Helical" evidence="1">
    <location>
        <begin position="113"/>
        <end position="133"/>
    </location>
</feature>
<keyword evidence="3" id="KW-1185">Reference proteome</keyword>
<name>A0ABT2UWJ8_9BACL</name>
<gene>
    <name evidence="2" type="ORF">OB236_38530</name>
</gene>
<sequence length="289" mass="32483">MYMLALLCVELVITGVILMLANPLYKGFVKEHQVLLKPTIVAPVSLWLMDKLRVADRLPESISKIHHMMFGLYGSKTAMIRTKCFIVRILSYSILIVIGSTFLGWASDVGAEMLAYGSGLLLFLPFLLYKNLASQLLKKKRQMLLDLPEMVNQIVLLVNAGETVQKALMRCIERNPNVQKSPLLTELSIAAYEIGMNASFTKSMEDFNKRCGVQEVSLFTTTLLLNYKRGGDELVMSLKELSFTLWEKRKSIAKTLGEEASSKMVFPMVFIFLVVMIVVAAPAILMMEQ</sequence>
<reference evidence="2 3" key="1">
    <citation type="submission" date="2022-09" db="EMBL/GenBank/DDBJ databases">
        <authorList>
            <person name="Han X.L."/>
            <person name="Wang Q."/>
            <person name="Lu T."/>
        </authorList>
    </citation>
    <scope>NUCLEOTIDE SEQUENCE [LARGE SCALE GENOMIC DNA]</scope>
    <source>
        <strain evidence="2 3">WQ 127069</strain>
    </source>
</reference>
<protein>
    <submittedName>
        <fullName evidence="2">Type II secretion system protein</fullName>
    </submittedName>
</protein>
<comment type="caution">
    <text evidence="2">The sequence shown here is derived from an EMBL/GenBank/DDBJ whole genome shotgun (WGS) entry which is preliminary data.</text>
</comment>
<keyword evidence="1" id="KW-0472">Membrane</keyword>
<evidence type="ECO:0000313" key="2">
    <source>
        <dbReference type="EMBL" id="MCU6798039.1"/>
    </source>
</evidence>
<evidence type="ECO:0000313" key="3">
    <source>
        <dbReference type="Proteomes" id="UP001652445"/>
    </source>
</evidence>
<keyword evidence="1" id="KW-1133">Transmembrane helix</keyword>
<organism evidence="2 3">
    <name type="scientific">Paenibacillus baimaensis</name>
    <dbReference type="NCBI Taxonomy" id="2982185"/>
    <lineage>
        <taxon>Bacteria</taxon>
        <taxon>Bacillati</taxon>
        <taxon>Bacillota</taxon>
        <taxon>Bacilli</taxon>
        <taxon>Bacillales</taxon>
        <taxon>Paenibacillaceae</taxon>
        <taxon>Paenibacillus</taxon>
    </lineage>
</organism>
<dbReference type="PANTHER" id="PTHR35007:SF2">
    <property type="entry name" value="PILUS ASSEMBLE PROTEIN"/>
    <property type="match status" value="1"/>
</dbReference>
<evidence type="ECO:0000256" key="1">
    <source>
        <dbReference type="SAM" id="Phobius"/>
    </source>
</evidence>
<proteinExistence type="predicted"/>
<dbReference type="Proteomes" id="UP001652445">
    <property type="component" value="Unassembled WGS sequence"/>
</dbReference>
<feature type="transmembrane region" description="Helical" evidence="1">
    <location>
        <begin position="85"/>
        <end position="107"/>
    </location>
</feature>